<dbReference type="EMBL" id="CM004387">
    <property type="protein sequence ID" value="OAY60064.1"/>
    <property type="molecule type" value="Genomic_DNA"/>
</dbReference>
<proteinExistence type="predicted"/>
<evidence type="ECO:0000313" key="1">
    <source>
        <dbReference type="EMBL" id="OAY60064.1"/>
    </source>
</evidence>
<sequence>MSLSLKLVIILDSNLAFIIGCRFYPSILTNTVNTQ</sequence>
<gene>
    <name evidence="1" type="ORF">MANES_01G083000</name>
</gene>
<reference evidence="1" key="1">
    <citation type="submission" date="2016-02" db="EMBL/GenBank/DDBJ databases">
        <title>WGS assembly of Manihot esculenta.</title>
        <authorList>
            <person name="Bredeson J.V."/>
            <person name="Prochnik S.E."/>
            <person name="Lyons J.B."/>
            <person name="Schmutz J."/>
            <person name="Grimwood J."/>
            <person name="Vrebalov J."/>
            <person name="Bart R.S."/>
            <person name="Amuge T."/>
            <person name="Ferguson M.E."/>
            <person name="Green R."/>
            <person name="Putnam N."/>
            <person name="Stites J."/>
            <person name="Rounsley S."/>
            <person name="Rokhsar D.S."/>
        </authorList>
    </citation>
    <scope>NUCLEOTIDE SEQUENCE [LARGE SCALE GENOMIC DNA]</scope>
    <source>
        <tissue evidence="1">Leaf</tissue>
    </source>
</reference>
<accession>A0A2C9WIU0</accession>
<organism evidence="1">
    <name type="scientific">Manihot esculenta</name>
    <name type="common">Cassava</name>
    <name type="synonym">Jatropha manihot</name>
    <dbReference type="NCBI Taxonomy" id="3983"/>
    <lineage>
        <taxon>Eukaryota</taxon>
        <taxon>Viridiplantae</taxon>
        <taxon>Streptophyta</taxon>
        <taxon>Embryophyta</taxon>
        <taxon>Tracheophyta</taxon>
        <taxon>Spermatophyta</taxon>
        <taxon>Magnoliopsida</taxon>
        <taxon>eudicotyledons</taxon>
        <taxon>Gunneridae</taxon>
        <taxon>Pentapetalae</taxon>
        <taxon>rosids</taxon>
        <taxon>fabids</taxon>
        <taxon>Malpighiales</taxon>
        <taxon>Euphorbiaceae</taxon>
        <taxon>Crotonoideae</taxon>
        <taxon>Manihoteae</taxon>
        <taxon>Manihot</taxon>
    </lineage>
</organism>
<name>A0A2C9WIU0_MANES</name>
<dbReference type="AlphaFoldDB" id="A0A2C9WIU0"/>
<protein>
    <submittedName>
        <fullName evidence="1">Uncharacterized protein</fullName>
    </submittedName>
</protein>